<evidence type="ECO:0000313" key="1">
    <source>
        <dbReference type="EMBL" id="ABY33304.1"/>
    </source>
</evidence>
<dbReference type="STRING" id="324602.Caur_0050"/>
<gene>
    <name evidence="1" type="ordered locus">Caur_0050</name>
</gene>
<proteinExistence type="predicted"/>
<accession>A9WAS6</accession>
<dbReference type="RefSeq" id="WP_012255960.1">
    <property type="nucleotide sequence ID" value="NC_010175.1"/>
</dbReference>
<dbReference type="KEGG" id="cau:Caur_0050"/>
<evidence type="ECO:0000313" key="2">
    <source>
        <dbReference type="Proteomes" id="UP000002008"/>
    </source>
</evidence>
<dbReference type="InParanoid" id="A9WAS6"/>
<dbReference type="EnsemblBacteria" id="ABY33304">
    <property type="protein sequence ID" value="ABY33304"/>
    <property type="gene ID" value="Caur_0050"/>
</dbReference>
<dbReference type="AlphaFoldDB" id="A9WAS6"/>
<name>A9WAS6_CHLAA</name>
<dbReference type="eggNOG" id="ENOG5033BDY">
    <property type="taxonomic scope" value="Bacteria"/>
</dbReference>
<keyword evidence="2" id="KW-1185">Reference proteome</keyword>
<protein>
    <submittedName>
        <fullName evidence="1">Reductase</fullName>
    </submittedName>
</protein>
<organism evidence="1 2">
    <name type="scientific">Chloroflexus aurantiacus (strain ATCC 29366 / DSM 635 / J-10-fl)</name>
    <dbReference type="NCBI Taxonomy" id="324602"/>
    <lineage>
        <taxon>Bacteria</taxon>
        <taxon>Bacillati</taxon>
        <taxon>Chloroflexota</taxon>
        <taxon>Chloroflexia</taxon>
        <taxon>Chloroflexales</taxon>
        <taxon>Chloroflexineae</taxon>
        <taxon>Chloroflexaceae</taxon>
        <taxon>Chloroflexus</taxon>
    </lineage>
</organism>
<dbReference type="PATRIC" id="fig|324602.8.peg.55"/>
<dbReference type="EMBL" id="CP000909">
    <property type="protein sequence ID" value="ABY33304.1"/>
    <property type="molecule type" value="Genomic_DNA"/>
</dbReference>
<dbReference type="Proteomes" id="UP000002008">
    <property type="component" value="Chromosome"/>
</dbReference>
<sequence>MGLIARIIEAAGISTVCIVSLKPIAEQVRPPRTLHLAWPFGHPLGEPGNRAQQLSVLHAALQALATAEPGAIIEPGWRWRREIYTPPPDWLGEGKERL</sequence>
<reference evidence="2" key="1">
    <citation type="journal article" date="2011" name="BMC Genomics">
        <title>Complete genome sequence of the filamentous anoxygenic phototrophic bacterium Chloroflexus aurantiacus.</title>
        <authorList>
            <person name="Tang K.H."/>
            <person name="Barry K."/>
            <person name="Chertkov O."/>
            <person name="Dalin E."/>
            <person name="Han C.S."/>
            <person name="Hauser L.J."/>
            <person name="Honchak B.M."/>
            <person name="Karbach L.E."/>
            <person name="Land M.L."/>
            <person name="Lapidus A."/>
            <person name="Larimer F.W."/>
            <person name="Mikhailova N."/>
            <person name="Pitluck S."/>
            <person name="Pierson B.K."/>
            <person name="Blankenship R.E."/>
        </authorList>
    </citation>
    <scope>NUCLEOTIDE SEQUENCE [LARGE SCALE GENOMIC DNA]</scope>
    <source>
        <strain evidence="2">ATCC 29366 / DSM 635 / J-10-fl</strain>
    </source>
</reference>
<dbReference type="HOGENOM" id="CLU_162511_0_0_0"/>